<name>A0A077FIB6_9PSED</name>
<dbReference type="Gene3D" id="3.30.450.20">
    <property type="entry name" value="PAS domain"/>
    <property type="match status" value="1"/>
</dbReference>
<gene>
    <name evidence="1" type="ORF">PSAKL28_46990</name>
</gene>
<proteinExistence type="predicted"/>
<evidence type="ECO:0000313" key="1">
    <source>
        <dbReference type="EMBL" id="AIL63839.1"/>
    </source>
</evidence>
<sequence length="403" mass="44646">MSCVARLFGRLRGRSTSVIAEPQPPASMPAVGLQIWLDDGARVQRLAGPLRAALALPAHSEVRLQDYVQPYSLVVLEGEPMDWQAQPLDLDFKAVGGGTLHTRGWLLGQPGNWLLQLFDIGDLLQHHQQSLGAERQRHLMSHLACELRNCSIERLGQVAQEQLQWLVRHWRASGGRILLPGEQGWQTYASSNAPLHWPSDEAIGHLLDRLVPGQMVSSTDHADLQALLPQFDTYLLPYAQGHIVQAWLICVGPLEALVAADALSACAAYAEPLVGRLAAFNLQQHSERLDSLQLQLGAGWWQWRLNEATLQLDPGLAGSLGMPNQLTISQWLSRVHPSDREAVQLALGELQRDGCALHLSLRLLDNNLPATARWFRLCGQVRGSGQQRRLQGFMLDISDIKCQ</sequence>
<protein>
    <submittedName>
        <fullName evidence="1">PAS/PAC sensor signal transduction histidine kinase</fullName>
    </submittedName>
</protein>
<dbReference type="RefSeq" id="WP_038616982.1">
    <property type="nucleotide sequence ID" value="NZ_CP009048.1"/>
</dbReference>
<dbReference type="Proteomes" id="UP000028931">
    <property type="component" value="Chromosome"/>
</dbReference>
<dbReference type="EMBL" id="CP009048">
    <property type="protein sequence ID" value="AIL63839.1"/>
    <property type="molecule type" value="Genomic_DNA"/>
</dbReference>
<accession>A0A077FIB6</accession>
<reference evidence="1 2" key="1">
    <citation type="submission" date="2014-07" db="EMBL/GenBank/DDBJ databases">
        <authorList>
            <person name="Lee K."/>
            <person name="Lim J.Y."/>
            <person name="Hwang I."/>
        </authorList>
    </citation>
    <scope>NUCLEOTIDE SEQUENCE [LARGE SCALE GENOMIC DNA]</scope>
    <source>
        <strain evidence="1 2">KL28</strain>
    </source>
</reference>
<dbReference type="KEGG" id="palk:PSAKL28_46990"/>
<dbReference type="GO" id="GO:0016301">
    <property type="term" value="F:kinase activity"/>
    <property type="evidence" value="ECO:0007669"/>
    <property type="project" value="UniProtKB-KW"/>
</dbReference>
<keyword evidence="1" id="KW-0808">Transferase</keyword>
<dbReference type="HOGENOM" id="CLU_683074_0_0_6"/>
<keyword evidence="1" id="KW-0418">Kinase</keyword>
<dbReference type="AlphaFoldDB" id="A0A077FIB6"/>
<evidence type="ECO:0000313" key="2">
    <source>
        <dbReference type="Proteomes" id="UP000028931"/>
    </source>
</evidence>
<organism evidence="1 2">
    <name type="scientific">Pseudomonas alkylphenolica</name>
    <dbReference type="NCBI Taxonomy" id="237609"/>
    <lineage>
        <taxon>Bacteria</taxon>
        <taxon>Pseudomonadati</taxon>
        <taxon>Pseudomonadota</taxon>
        <taxon>Gammaproteobacteria</taxon>
        <taxon>Pseudomonadales</taxon>
        <taxon>Pseudomonadaceae</taxon>
        <taxon>Pseudomonas</taxon>
    </lineage>
</organism>
<dbReference type="OrthoDB" id="1931120at2"/>